<protein>
    <submittedName>
        <fullName evidence="5">Nuclear export factor gle1</fullName>
    </submittedName>
</protein>
<keyword evidence="2" id="KW-0472">Membrane</keyword>
<feature type="chain" id="PRO_5012646218" evidence="3">
    <location>
        <begin position="36"/>
        <end position="251"/>
    </location>
</feature>
<feature type="region of interest" description="Disordered" evidence="1">
    <location>
        <begin position="166"/>
        <end position="218"/>
    </location>
</feature>
<dbReference type="Gene3D" id="2.60.40.2230">
    <property type="entry name" value="Uncharacterised protein YcnI-like PF07987, DUF1775"/>
    <property type="match status" value="1"/>
</dbReference>
<evidence type="ECO:0000256" key="2">
    <source>
        <dbReference type="SAM" id="Phobius"/>
    </source>
</evidence>
<keyword evidence="2" id="KW-0812">Transmembrane</keyword>
<evidence type="ECO:0000256" key="1">
    <source>
        <dbReference type="SAM" id="MobiDB-lite"/>
    </source>
</evidence>
<evidence type="ECO:0000259" key="4">
    <source>
        <dbReference type="Pfam" id="PF07987"/>
    </source>
</evidence>
<sequence length="251" mass="25948">MNTAIQSVKSRFSRFAASAGLIAAGALLFAGMASAHVTVKPSVSQPNAWETYTLKVPVEKNIPTTKVALKIPKEVVFKQYEPVPDWKVATEKDSSGKVTTVTWSAEKDGIQAGQYQRFSFVAQNANQNTEAAWDAFQYYSDGSIVEWTGDEGSNNPHSITKITTEAASEAPAPAPAADSGHDSAGTAAGHATTGTAQDSTSPAPTPSPATEAAPAATASASSATQTTALILSIIAIVLGAAAVGIALKRRK</sequence>
<keyword evidence="3" id="KW-0732">Signal</keyword>
<dbReference type="InterPro" id="IPR012533">
    <property type="entry name" value="YcnI-copper_dom"/>
</dbReference>
<dbReference type="STRING" id="172713.GCA_001705305_00261"/>
<dbReference type="Proteomes" id="UP000214666">
    <property type="component" value="Chromosome"/>
</dbReference>
<keyword evidence="6" id="KW-1185">Reference proteome</keyword>
<dbReference type="EMBL" id="CP020028">
    <property type="protein sequence ID" value="ASR49359.1"/>
    <property type="molecule type" value="Genomic_DNA"/>
</dbReference>
<evidence type="ECO:0000256" key="3">
    <source>
        <dbReference type="SAM" id="SignalP"/>
    </source>
</evidence>
<evidence type="ECO:0000313" key="5">
    <source>
        <dbReference type="EMBL" id="ASR49359.1"/>
    </source>
</evidence>
<keyword evidence="2" id="KW-1133">Transmembrane helix</keyword>
<organism evidence="5 6">
    <name type="scientific">Paenibacillus kribbensis</name>
    <dbReference type="NCBI Taxonomy" id="172713"/>
    <lineage>
        <taxon>Bacteria</taxon>
        <taxon>Bacillati</taxon>
        <taxon>Bacillota</taxon>
        <taxon>Bacilli</taxon>
        <taxon>Bacillales</taxon>
        <taxon>Paenibacillaceae</taxon>
        <taxon>Paenibacillus</taxon>
    </lineage>
</organism>
<accession>A0A222WRZ1</accession>
<name>A0A222WRZ1_9BACL</name>
<dbReference type="CDD" id="cd08545">
    <property type="entry name" value="YcnI_like"/>
    <property type="match status" value="1"/>
</dbReference>
<dbReference type="InterPro" id="IPR038507">
    <property type="entry name" value="YcnI-like_sf"/>
</dbReference>
<reference evidence="5 6" key="1">
    <citation type="submission" date="2017-03" db="EMBL/GenBank/DDBJ databases">
        <title>Complete genome sequence of Paenibacillus Kribbensis producing bioflocculants.</title>
        <authorList>
            <person name="Lee H.-G."/>
            <person name="Oh H.-M."/>
        </authorList>
    </citation>
    <scope>NUCLEOTIDE SEQUENCE [LARGE SCALE GENOMIC DNA]</scope>
    <source>
        <strain evidence="5 6">AM49</strain>
    </source>
</reference>
<dbReference type="Pfam" id="PF07987">
    <property type="entry name" value="DUF1775"/>
    <property type="match status" value="1"/>
</dbReference>
<dbReference type="KEGG" id="pkb:B4V02_22950"/>
<dbReference type="AlphaFoldDB" id="A0A222WRZ1"/>
<dbReference type="RefSeq" id="WP_094156559.1">
    <property type="nucleotide sequence ID" value="NZ_CP020028.1"/>
</dbReference>
<feature type="transmembrane region" description="Helical" evidence="2">
    <location>
        <begin position="228"/>
        <end position="247"/>
    </location>
</feature>
<feature type="domain" description="YncI copper-binding" evidence="4">
    <location>
        <begin position="36"/>
        <end position="173"/>
    </location>
</feature>
<proteinExistence type="predicted"/>
<dbReference type="OrthoDB" id="69896at2"/>
<evidence type="ECO:0000313" key="6">
    <source>
        <dbReference type="Proteomes" id="UP000214666"/>
    </source>
</evidence>
<gene>
    <name evidence="5" type="ORF">B4V02_22950</name>
</gene>
<feature type="signal peptide" evidence="3">
    <location>
        <begin position="1"/>
        <end position="35"/>
    </location>
</feature>